<protein>
    <recommendedName>
        <fullName evidence="3">HTH luxR-type domain-containing protein</fullName>
    </recommendedName>
</protein>
<reference evidence="1 2" key="1">
    <citation type="submission" date="2020-04" db="EMBL/GenBank/DDBJ databases">
        <title>The draft genome of Kluyvera sichuanensis strain SCKS090646.</title>
        <authorList>
            <person name="Wei L."/>
            <person name="Liu L."/>
            <person name="Feng Y."/>
            <person name="Zong Z."/>
        </authorList>
    </citation>
    <scope>NUCLEOTIDE SEQUENCE [LARGE SCALE GENOMIC DNA]</scope>
    <source>
        <strain evidence="1 2">090646</strain>
    </source>
</reference>
<accession>A0ABR6RNW2</accession>
<gene>
    <name evidence="1" type="ORF">HII27_03685</name>
</gene>
<name>A0ABR6RNW2_9ENTR</name>
<organism evidence="1 2">
    <name type="scientific">Kluyvera sichuanensis</name>
    <dbReference type="NCBI Taxonomy" id="2725494"/>
    <lineage>
        <taxon>Bacteria</taxon>
        <taxon>Pseudomonadati</taxon>
        <taxon>Pseudomonadota</taxon>
        <taxon>Gammaproteobacteria</taxon>
        <taxon>Enterobacterales</taxon>
        <taxon>Enterobacteriaceae</taxon>
        <taxon>Kluyvera</taxon>
    </lineage>
</organism>
<comment type="caution">
    <text evidence="1">The sequence shown here is derived from an EMBL/GenBank/DDBJ whole genome shotgun (WGS) entry which is preliminary data.</text>
</comment>
<evidence type="ECO:0000313" key="1">
    <source>
        <dbReference type="EMBL" id="MBC1184811.1"/>
    </source>
</evidence>
<evidence type="ECO:0000313" key="2">
    <source>
        <dbReference type="Proteomes" id="UP000607331"/>
    </source>
</evidence>
<keyword evidence="2" id="KW-1185">Reference proteome</keyword>
<sequence length="211" mass="24613">MTNNFPLMKGMEGIIQKCDSFNCEPCFLIIDTTMPEALMYLNSNKLVTACGIFMLVNNINEIYLLQHVNFVCPVIYIELSSEINEIESKVNDFIRNAKSRNNCHYNIGNILFQRLVPRNELLAVRMFFMGEDILKISKELRVSKKSALNYIRNAMVKLNLKFSVQSYNLFRTYEFLVQRTYLKKDCGYDGVYDEIKCLLIKNRIRLTILAV</sequence>
<dbReference type="Proteomes" id="UP000607331">
    <property type="component" value="Unassembled WGS sequence"/>
</dbReference>
<dbReference type="RefSeq" id="WP_185666603.1">
    <property type="nucleotide sequence ID" value="NZ_JABBJF010000002.1"/>
</dbReference>
<proteinExistence type="predicted"/>
<evidence type="ECO:0008006" key="3">
    <source>
        <dbReference type="Google" id="ProtNLM"/>
    </source>
</evidence>
<dbReference type="EMBL" id="JABBJF010000002">
    <property type="protein sequence ID" value="MBC1184811.1"/>
    <property type="molecule type" value="Genomic_DNA"/>
</dbReference>